<accession>A0A3L6SJ63</accession>
<evidence type="ECO:0000313" key="1">
    <source>
        <dbReference type="EMBL" id="RLN22638.1"/>
    </source>
</evidence>
<dbReference type="Proteomes" id="UP000275267">
    <property type="component" value="Unassembled WGS sequence"/>
</dbReference>
<dbReference type="OrthoDB" id="691938at2759"/>
<protein>
    <submittedName>
        <fullName evidence="1">Uncharacterized protein</fullName>
    </submittedName>
</protein>
<comment type="caution">
    <text evidence="1">The sequence shown here is derived from an EMBL/GenBank/DDBJ whole genome shotgun (WGS) entry which is preliminary data.</text>
</comment>
<reference evidence="2" key="1">
    <citation type="journal article" date="2019" name="Nat. Commun.">
        <title>The genome of broomcorn millet.</title>
        <authorList>
            <person name="Zou C."/>
            <person name="Miki D."/>
            <person name="Li D."/>
            <person name="Tang Q."/>
            <person name="Xiao L."/>
            <person name="Rajput S."/>
            <person name="Deng P."/>
            <person name="Jia W."/>
            <person name="Huang R."/>
            <person name="Zhang M."/>
            <person name="Sun Y."/>
            <person name="Hu J."/>
            <person name="Fu X."/>
            <person name="Schnable P.S."/>
            <person name="Li F."/>
            <person name="Zhang H."/>
            <person name="Feng B."/>
            <person name="Zhu X."/>
            <person name="Liu R."/>
            <person name="Schnable J.C."/>
            <person name="Zhu J.-K."/>
            <person name="Zhang H."/>
        </authorList>
    </citation>
    <scope>NUCLEOTIDE SEQUENCE [LARGE SCALE GENOMIC DNA]</scope>
</reference>
<proteinExistence type="predicted"/>
<sequence length="196" mass="19400">MGWLASLHYTVQLFLHKCFSTSHSGSALAQHHLCIYTNVCAEQLAGSWTTKPSSRSESVQSHQAAVQPAIEKRGSSGSASLLVVGLLLAASLAFQPCHGARGVPAGAGPEEKPLRPQNVFGFGGFYPGPTVNWVFPGPNGVTPQVGFGGMPGSGAFPGVGGSGGVSPFTPGGGGGVVGIHGGGGAAAAAGAAAKKP</sequence>
<evidence type="ECO:0000313" key="2">
    <source>
        <dbReference type="Proteomes" id="UP000275267"/>
    </source>
</evidence>
<name>A0A3L6SJ63_PANMI</name>
<keyword evidence="2" id="KW-1185">Reference proteome</keyword>
<dbReference type="EMBL" id="PQIB02000004">
    <property type="protein sequence ID" value="RLN22638.1"/>
    <property type="molecule type" value="Genomic_DNA"/>
</dbReference>
<dbReference type="AlphaFoldDB" id="A0A3L6SJ63"/>
<gene>
    <name evidence="1" type="ORF">C2845_PM07G08540</name>
</gene>
<organism evidence="1 2">
    <name type="scientific">Panicum miliaceum</name>
    <name type="common">Proso millet</name>
    <name type="synonym">Broomcorn millet</name>
    <dbReference type="NCBI Taxonomy" id="4540"/>
    <lineage>
        <taxon>Eukaryota</taxon>
        <taxon>Viridiplantae</taxon>
        <taxon>Streptophyta</taxon>
        <taxon>Embryophyta</taxon>
        <taxon>Tracheophyta</taxon>
        <taxon>Spermatophyta</taxon>
        <taxon>Magnoliopsida</taxon>
        <taxon>Liliopsida</taxon>
        <taxon>Poales</taxon>
        <taxon>Poaceae</taxon>
        <taxon>PACMAD clade</taxon>
        <taxon>Panicoideae</taxon>
        <taxon>Panicodae</taxon>
        <taxon>Paniceae</taxon>
        <taxon>Panicinae</taxon>
        <taxon>Panicum</taxon>
        <taxon>Panicum sect. Panicum</taxon>
    </lineage>
</organism>